<evidence type="ECO:0000313" key="2">
    <source>
        <dbReference type="Proteomes" id="UP000078046"/>
    </source>
</evidence>
<protein>
    <submittedName>
        <fullName evidence="1">Uncharacterized protein</fullName>
    </submittedName>
</protein>
<dbReference type="AlphaFoldDB" id="A0A177BF03"/>
<reference evidence="1 2" key="1">
    <citation type="submission" date="2016-04" db="EMBL/GenBank/DDBJ databases">
        <title>The genome of Intoshia linei affirms orthonectids as highly simplified spiralians.</title>
        <authorList>
            <person name="Mikhailov K.V."/>
            <person name="Slusarev G.S."/>
            <person name="Nikitin M.A."/>
            <person name="Logacheva M.D."/>
            <person name="Penin A."/>
            <person name="Aleoshin V."/>
            <person name="Panchin Y.V."/>
        </authorList>
    </citation>
    <scope>NUCLEOTIDE SEQUENCE [LARGE SCALE GENOMIC DNA]</scope>
    <source>
        <strain evidence="1">Intl2013</strain>
        <tissue evidence="1">Whole animal</tissue>
    </source>
</reference>
<accession>A0A177BF03</accession>
<dbReference type="Proteomes" id="UP000078046">
    <property type="component" value="Unassembled WGS sequence"/>
</dbReference>
<gene>
    <name evidence="1" type="ORF">A3Q56_00093</name>
</gene>
<organism evidence="1 2">
    <name type="scientific">Intoshia linei</name>
    <dbReference type="NCBI Taxonomy" id="1819745"/>
    <lineage>
        <taxon>Eukaryota</taxon>
        <taxon>Metazoa</taxon>
        <taxon>Spiralia</taxon>
        <taxon>Lophotrochozoa</taxon>
        <taxon>Mesozoa</taxon>
        <taxon>Orthonectida</taxon>
        <taxon>Rhopaluridae</taxon>
        <taxon>Intoshia</taxon>
    </lineage>
</organism>
<evidence type="ECO:0000313" key="1">
    <source>
        <dbReference type="EMBL" id="OAF72152.1"/>
    </source>
</evidence>
<proteinExistence type="predicted"/>
<comment type="caution">
    <text evidence="1">The sequence shown here is derived from an EMBL/GenBank/DDBJ whole genome shotgun (WGS) entry which is preliminary data.</text>
</comment>
<keyword evidence="2" id="KW-1185">Reference proteome</keyword>
<name>A0A177BF03_9BILA</name>
<dbReference type="EMBL" id="LWCA01000003">
    <property type="protein sequence ID" value="OAF72152.1"/>
    <property type="molecule type" value="Genomic_DNA"/>
</dbReference>
<sequence>MCFQYFINLINSFFDKFKSKKKPDIEEKEIKEYVTIIKNIDKTFNLKGLSAVSMFLNSLVANYF</sequence>